<evidence type="ECO:0000313" key="1">
    <source>
        <dbReference type="EMBL" id="CAB4011261.1"/>
    </source>
</evidence>
<accession>A0A6S7J107</accession>
<proteinExistence type="predicted"/>
<evidence type="ECO:0000313" key="2">
    <source>
        <dbReference type="Proteomes" id="UP001152795"/>
    </source>
</evidence>
<dbReference type="AlphaFoldDB" id="A0A6S7J107"/>
<dbReference type="EMBL" id="CACRXK020007089">
    <property type="protein sequence ID" value="CAB4011261.1"/>
    <property type="molecule type" value="Genomic_DNA"/>
</dbReference>
<comment type="caution">
    <text evidence="1">The sequence shown here is derived from an EMBL/GenBank/DDBJ whole genome shotgun (WGS) entry which is preliminary data.</text>
</comment>
<organism evidence="1 2">
    <name type="scientific">Paramuricea clavata</name>
    <name type="common">Red gorgonian</name>
    <name type="synonym">Violescent sea-whip</name>
    <dbReference type="NCBI Taxonomy" id="317549"/>
    <lineage>
        <taxon>Eukaryota</taxon>
        <taxon>Metazoa</taxon>
        <taxon>Cnidaria</taxon>
        <taxon>Anthozoa</taxon>
        <taxon>Octocorallia</taxon>
        <taxon>Malacalcyonacea</taxon>
        <taxon>Plexauridae</taxon>
        <taxon>Paramuricea</taxon>
    </lineage>
</organism>
<reference evidence="1" key="1">
    <citation type="submission" date="2020-04" db="EMBL/GenBank/DDBJ databases">
        <authorList>
            <person name="Alioto T."/>
            <person name="Alioto T."/>
            <person name="Gomez Garrido J."/>
        </authorList>
    </citation>
    <scope>NUCLEOTIDE SEQUENCE</scope>
    <source>
        <strain evidence="1">A484AB</strain>
    </source>
</reference>
<dbReference type="Proteomes" id="UP001152795">
    <property type="component" value="Unassembled WGS sequence"/>
</dbReference>
<name>A0A6S7J107_PARCT</name>
<keyword evidence="2" id="KW-1185">Reference proteome</keyword>
<gene>
    <name evidence="1" type="ORF">PACLA_8A076621</name>
</gene>
<sequence>MTEASRDGNREQSNLEGNDIIRQLFSRINALSNAISPRPNQANTVESEYQIFWLHVFLDDDFHLISMYTPELPKIVTVHRCTICKDLINLFTDPNILNCNLDVVVIDPCGVPELGKGKGVILDVSTHFRQECFISVAVGRREKTPFIRHDMQKREWEAIARILVYESITLEFLLASFKEYIPAEDQEVLEECFGDSFDKDNKEVTDFMSSFKCFRAVSRENIQEVIYELAHQELIQKPRYISNCWAPLLRTLQQHSDFQTFESLKDFYKSKSPTAKKIIRLFQAEPSNDAEQSRPSKAICQVPGRKCTVKVFAFLHRK</sequence>
<dbReference type="OrthoDB" id="5980264at2759"/>
<protein>
    <submittedName>
        <fullName evidence="1">Uncharacterized protein</fullName>
    </submittedName>
</protein>